<dbReference type="RefSeq" id="WP_170127015.1">
    <property type="nucleotide sequence ID" value="NZ_PVZF01000001.1"/>
</dbReference>
<dbReference type="InterPro" id="IPR032710">
    <property type="entry name" value="NTF2-like_dom_sf"/>
</dbReference>
<dbReference type="Proteomes" id="UP000238083">
    <property type="component" value="Unassembled WGS sequence"/>
</dbReference>
<evidence type="ECO:0000313" key="3">
    <source>
        <dbReference type="Proteomes" id="UP000238083"/>
    </source>
</evidence>
<keyword evidence="3" id="KW-1185">Reference proteome</keyword>
<proteinExistence type="predicted"/>
<reference evidence="2 3" key="1">
    <citation type="submission" date="2018-03" db="EMBL/GenBank/DDBJ databases">
        <title>Genomic Encyclopedia of Archaeal and Bacterial Type Strains, Phase II (KMG-II): from individual species to whole genera.</title>
        <authorList>
            <person name="Goeker M."/>
        </authorList>
    </citation>
    <scope>NUCLEOTIDE SEQUENCE [LARGE SCALE GENOMIC DNA]</scope>
    <source>
        <strain evidence="2 3">DSM 19711</strain>
    </source>
</reference>
<protein>
    <submittedName>
        <fullName evidence="2">Uncharacterized protein (TIGR02246 family)</fullName>
    </submittedName>
</protein>
<evidence type="ECO:0000259" key="1">
    <source>
        <dbReference type="Pfam" id="PF13577"/>
    </source>
</evidence>
<feature type="domain" description="SnoaL-like" evidence="1">
    <location>
        <begin position="12"/>
        <end position="137"/>
    </location>
</feature>
<dbReference type="Gene3D" id="3.10.450.50">
    <property type="match status" value="1"/>
</dbReference>
<gene>
    <name evidence="2" type="ORF">CLV37_101533</name>
</gene>
<evidence type="ECO:0000313" key="2">
    <source>
        <dbReference type="EMBL" id="PRY18288.1"/>
    </source>
</evidence>
<dbReference type="AlphaFoldDB" id="A0A2T0RAT6"/>
<sequence>MADKVYYDEISVEDRFKIQELFARYAWALDTGDTENFLECFTEDGWLSSVGGVRNVGHEAIANEIYHLWYGRKNAFFGRLHLLSHLQLTPEGDDVRARAFFHIPQYAVDYMATFVFGIGYWDNLLTKIDGRWYFKEVHPVPFVSEQHIPWVGEKPTGDVEVLPMDHSFSKHEFTGTAE</sequence>
<name>A0A2T0RAT6_9ACTN</name>
<accession>A0A2T0RAT6</accession>
<dbReference type="CDD" id="cd00531">
    <property type="entry name" value="NTF2_like"/>
    <property type="match status" value="1"/>
</dbReference>
<dbReference type="SUPFAM" id="SSF54427">
    <property type="entry name" value="NTF2-like"/>
    <property type="match status" value="1"/>
</dbReference>
<dbReference type="EMBL" id="PVZF01000001">
    <property type="protein sequence ID" value="PRY18288.1"/>
    <property type="molecule type" value="Genomic_DNA"/>
</dbReference>
<dbReference type="Pfam" id="PF13577">
    <property type="entry name" value="SnoaL_4"/>
    <property type="match status" value="1"/>
</dbReference>
<dbReference type="InterPro" id="IPR037401">
    <property type="entry name" value="SnoaL-like"/>
</dbReference>
<comment type="caution">
    <text evidence="2">The sequence shown here is derived from an EMBL/GenBank/DDBJ whole genome shotgun (WGS) entry which is preliminary data.</text>
</comment>
<organism evidence="2 3">
    <name type="scientific">Kineococcus rhizosphaerae</name>
    <dbReference type="NCBI Taxonomy" id="559628"/>
    <lineage>
        <taxon>Bacteria</taxon>
        <taxon>Bacillati</taxon>
        <taxon>Actinomycetota</taxon>
        <taxon>Actinomycetes</taxon>
        <taxon>Kineosporiales</taxon>
        <taxon>Kineosporiaceae</taxon>
        <taxon>Kineococcus</taxon>
    </lineage>
</organism>